<dbReference type="AlphaFoldDB" id="A0AAN9J969"/>
<dbReference type="NCBIfam" id="TIGR00756">
    <property type="entry name" value="PPR"/>
    <property type="match status" value="3"/>
</dbReference>
<dbReference type="PROSITE" id="PS51375">
    <property type="entry name" value="PPR"/>
    <property type="match status" value="3"/>
</dbReference>
<dbReference type="PANTHER" id="PTHR47926:SF359">
    <property type="entry name" value="PENTACOTRIPEPTIDE-REPEAT REGION OF PRORP DOMAIN-CONTAINING PROTEIN"/>
    <property type="match status" value="1"/>
</dbReference>
<dbReference type="Gene3D" id="1.25.40.10">
    <property type="entry name" value="Tetratricopeptide repeat domain"/>
    <property type="match status" value="4"/>
</dbReference>
<dbReference type="InterPro" id="IPR046960">
    <property type="entry name" value="PPR_At4g14850-like_plant"/>
</dbReference>
<keyword evidence="4" id="KW-1185">Reference proteome</keyword>
<keyword evidence="1" id="KW-0677">Repeat</keyword>
<dbReference type="Pfam" id="PF13041">
    <property type="entry name" value="PPR_2"/>
    <property type="match status" value="2"/>
</dbReference>
<organism evidence="3 4">
    <name type="scientific">Clitoria ternatea</name>
    <name type="common">Butterfly pea</name>
    <dbReference type="NCBI Taxonomy" id="43366"/>
    <lineage>
        <taxon>Eukaryota</taxon>
        <taxon>Viridiplantae</taxon>
        <taxon>Streptophyta</taxon>
        <taxon>Embryophyta</taxon>
        <taxon>Tracheophyta</taxon>
        <taxon>Spermatophyta</taxon>
        <taxon>Magnoliopsida</taxon>
        <taxon>eudicotyledons</taxon>
        <taxon>Gunneridae</taxon>
        <taxon>Pentapetalae</taxon>
        <taxon>rosids</taxon>
        <taxon>fabids</taxon>
        <taxon>Fabales</taxon>
        <taxon>Fabaceae</taxon>
        <taxon>Papilionoideae</taxon>
        <taxon>50 kb inversion clade</taxon>
        <taxon>NPAAA clade</taxon>
        <taxon>indigoferoid/millettioid clade</taxon>
        <taxon>Phaseoleae</taxon>
        <taxon>Clitoria</taxon>
    </lineage>
</organism>
<evidence type="ECO:0000313" key="3">
    <source>
        <dbReference type="EMBL" id="KAK7294675.1"/>
    </source>
</evidence>
<comment type="caution">
    <text evidence="3">The sequence shown here is derived from an EMBL/GenBank/DDBJ whole genome shotgun (WGS) entry which is preliminary data.</text>
</comment>
<feature type="repeat" description="PPR" evidence="2">
    <location>
        <begin position="142"/>
        <end position="176"/>
    </location>
</feature>
<evidence type="ECO:0000313" key="4">
    <source>
        <dbReference type="Proteomes" id="UP001359559"/>
    </source>
</evidence>
<reference evidence="3 4" key="1">
    <citation type="submission" date="2024-01" db="EMBL/GenBank/DDBJ databases">
        <title>The genomes of 5 underutilized Papilionoideae crops provide insights into root nodulation and disease resistance.</title>
        <authorList>
            <person name="Yuan L."/>
        </authorList>
    </citation>
    <scope>NUCLEOTIDE SEQUENCE [LARGE SCALE GENOMIC DNA]</scope>
    <source>
        <strain evidence="3">LY-2023</strain>
        <tissue evidence="3">Leaf</tissue>
    </source>
</reference>
<evidence type="ECO:0000256" key="1">
    <source>
        <dbReference type="ARBA" id="ARBA00022737"/>
    </source>
</evidence>
<dbReference type="GO" id="GO:0009451">
    <property type="term" value="P:RNA modification"/>
    <property type="evidence" value="ECO:0007669"/>
    <property type="project" value="InterPro"/>
</dbReference>
<sequence>MPNPNLKPDPSTIYHLLKSYALSSTNILKAHHLFQQIHRPTLPFWNIMIRGWSQSDQPIHAIHLYNLMYEHGLLGNNLTYLFLFKACARVSDVSCGRAVHARVLKLGFDYLVFVSNALIHMYASCGYLGLAQKVFDEMPDRDLVSWNSLICGYSQCRRFREVLGVFEAMRVANVKGDAVTMVKVVFACSSLGEWGVTDVVTSMITGYSQAGQFNDTVRLFEGMMKAKVKPDEITVASVLSACAHIGSLDAGEAVHDYVQKYDVKPDVYVGNALIDMYCKCVNGFANSTLDFFSQMLREGVRPSHGAFVGILLACAHAGLVNKGLDYFESMERVYGLKPEMKHYGCIV</sequence>
<accession>A0AAN9J969</accession>
<dbReference type="PANTHER" id="PTHR47926">
    <property type="entry name" value="PENTATRICOPEPTIDE REPEAT-CONTAINING PROTEIN"/>
    <property type="match status" value="1"/>
</dbReference>
<feature type="repeat" description="PPR" evidence="2">
    <location>
        <begin position="196"/>
        <end position="230"/>
    </location>
</feature>
<dbReference type="EMBL" id="JAYKXN010000004">
    <property type="protein sequence ID" value="KAK7294675.1"/>
    <property type="molecule type" value="Genomic_DNA"/>
</dbReference>
<name>A0AAN9J969_CLITE</name>
<dbReference type="Proteomes" id="UP001359559">
    <property type="component" value="Unassembled WGS sequence"/>
</dbReference>
<dbReference type="InterPro" id="IPR002885">
    <property type="entry name" value="PPR_rpt"/>
</dbReference>
<gene>
    <name evidence="3" type="ORF">RJT34_17565</name>
</gene>
<proteinExistence type="predicted"/>
<evidence type="ECO:0008006" key="5">
    <source>
        <dbReference type="Google" id="ProtNLM"/>
    </source>
</evidence>
<dbReference type="FunFam" id="1.25.40.10:FF:000427">
    <property type="entry name" value="Pentatricopeptide repeat-containing protein chloroplastic"/>
    <property type="match status" value="1"/>
</dbReference>
<protein>
    <recommendedName>
        <fullName evidence="5">Pentatricopeptide repeat-containing protein</fullName>
    </recommendedName>
</protein>
<dbReference type="InterPro" id="IPR011990">
    <property type="entry name" value="TPR-like_helical_dom_sf"/>
</dbReference>
<evidence type="ECO:0000256" key="2">
    <source>
        <dbReference type="PROSITE-ProRule" id="PRU00708"/>
    </source>
</evidence>
<dbReference type="GO" id="GO:0003723">
    <property type="term" value="F:RNA binding"/>
    <property type="evidence" value="ECO:0007669"/>
    <property type="project" value="InterPro"/>
</dbReference>
<feature type="repeat" description="PPR" evidence="2">
    <location>
        <begin position="266"/>
        <end position="302"/>
    </location>
</feature>
<dbReference type="Pfam" id="PF01535">
    <property type="entry name" value="PPR"/>
    <property type="match status" value="3"/>
</dbReference>